<feature type="domain" description="Protein kinase" evidence="2">
    <location>
        <begin position="865"/>
        <end position="1127"/>
    </location>
</feature>
<feature type="binding site" evidence="1">
    <location>
        <position position="894"/>
    </location>
    <ligand>
        <name>ATP</name>
        <dbReference type="ChEBI" id="CHEBI:30616"/>
    </ligand>
</feature>
<dbReference type="AlphaFoldDB" id="A0A077Z4R5"/>
<dbReference type="SUPFAM" id="SSF56112">
    <property type="entry name" value="Protein kinase-like (PK-like)"/>
    <property type="match status" value="4"/>
</dbReference>
<gene>
    <name evidence="3" type="ORF">TTRE_0000309901</name>
</gene>
<evidence type="ECO:0000313" key="3">
    <source>
        <dbReference type="EMBL" id="CDW54829.1"/>
    </source>
</evidence>
<dbReference type="InterPro" id="IPR017441">
    <property type="entry name" value="Protein_kinase_ATP_BS"/>
</dbReference>
<dbReference type="STRING" id="36087.A0A077Z4R5"/>
<dbReference type="PROSITE" id="PS00107">
    <property type="entry name" value="PROTEIN_KINASE_ATP"/>
    <property type="match status" value="1"/>
</dbReference>
<evidence type="ECO:0000259" key="2">
    <source>
        <dbReference type="PROSITE" id="PS50011"/>
    </source>
</evidence>
<dbReference type="PANTHER" id="PTHR11909">
    <property type="entry name" value="CASEIN KINASE-RELATED"/>
    <property type="match status" value="1"/>
</dbReference>
<dbReference type="InterPro" id="IPR050235">
    <property type="entry name" value="CK1_Ser-Thr_kinase"/>
</dbReference>
<protein>
    <submittedName>
        <fullName evidence="3">Pkinase domain containing protein</fullName>
    </submittedName>
</protein>
<keyword evidence="3" id="KW-0418">Kinase</keyword>
<dbReference type="EMBL" id="HG805917">
    <property type="protein sequence ID" value="CDW54829.1"/>
    <property type="molecule type" value="Genomic_DNA"/>
</dbReference>
<dbReference type="Proteomes" id="UP000030665">
    <property type="component" value="Unassembled WGS sequence"/>
</dbReference>
<dbReference type="PROSITE" id="PS50011">
    <property type="entry name" value="PROTEIN_KINASE_DOM"/>
    <property type="match status" value="3"/>
</dbReference>
<dbReference type="SMART" id="SM00220">
    <property type="entry name" value="S_TKc"/>
    <property type="match status" value="3"/>
</dbReference>
<sequence>MSPAKALALNTLINDTWLVTREIAAGGFGKVFMVTNVQDQSVAAVKTQSCGKNKKGVSELLWEVYVMAAFESSRHCPRLISYMENESMDMIVMELLGPTIRDIEVKLNWKPIPPGFVALIGRQCLSAVRDLHQCHFIHRDIKPENFAFGMGDKCRRIYLIDFGMTKRYRFKDGRLLPQRKDNGFRGTILYASERAHRREELGAADDLMSLFYVIIEMFTGKLPWYQENDVSKVQQMKADYSLNELTSSVGYRMKQFANYVTSLRYDALPDYWKLDKLLTLIMREHGVQSSLLPFEGCPYIPTVFYTKVSKECSFMVMELLGPSLSMIRKNGHQFSPGVVAMIGKQCLCAVQALHQAGFVHRDIKPANFAVGLGDKIRTIHLIDYGMCKRYRDKDGNMLSNRGEVGFRGTVRYASCKAHLSMDLGRGDDLISFFYMLYELMDNHLPWWQESDVNFIFHMKLTYRLETMGAKLGSQMKILAKHVSSLDFSSEPNYELILQQLTNMMTENSVTEDTPFGWEEMLPASDNRAEKRKPKAEKAKKLGPLEIEEVINHKWCIEEEISAGAFGAVYKALDLIKGNYVAIKASKKQENSKRSHISWEAKVYEQFRGSSHCPKMITYDVNTTPHILVLELLGPSLSYLVKKLKSKALPKGIVAAIIKQCLDAIKDLHNACFIHRDVKPSNFAVGSGTNRSKIYIIDFGLCRKYCHEKEYPFSERFDVGFRGTVRYASTRAHLKKDLCRADDLTSLFYMAYELLAGQLPWKYKSDSNVILNMKLKQPPAIMAEVLDINFKLFAEHLNYTSEPNYEMIDALLVNVMREENVDENTLFGWEHLLKKEDEEEENVNKHILNCKEIEQQSARKAVCTGEEEEEEIGSGGYGTVYKAFDLFNDHYVAVKMELHNRDISNCRLAREVKVYRKMQGNEHFPLLYWEKEIDNKHFIVIELLGPSVDILLKQYKIFTLRTVAMIGYQCVETIRDLHNKGIVHCDIKTSNFAVGVGAKRGTIYMYDFGLCKKFCDSAGRVYPTRKRPQFRGTLTYASVNVQTGHDVSRGDDLRSLFYMIYELLKGALPWSLETSFGGVLRSKIKNDIENMTTDLPIPINQMGHLVFRIRFDEKPDYNALLNMFRAAMIQQGITGRHLFD</sequence>
<dbReference type="GO" id="GO:0005524">
    <property type="term" value="F:ATP binding"/>
    <property type="evidence" value="ECO:0007669"/>
    <property type="project" value="UniProtKB-UniRule"/>
</dbReference>
<dbReference type="GO" id="GO:0004672">
    <property type="term" value="F:protein kinase activity"/>
    <property type="evidence" value="ECO:0007669"/>
    <property type="project" value="InterPro"/>
</dbReference>
<keyword evidence="3" id="KW-0808">Transferase</keyword>
<name>A0A077Z4R5_TRITR</name>
<keyword evidence="4" id="KW-1185">Reference proteome</keyword>
<keyword evidence="1" id="KW-0067">ATP-binding</keyword>
<feature type="domain" description="Protein kinase" evidence="2">
    <location>
        <begin position="17"/>
        <end position="278"/>
    </location>
</feature>
<proteinExistence type="predicted"/>
<evidence type="ECO:0000256" key="1">
    <source>
        <dbReference type="PROSITE-ProRule" id="PRU10141"/>
    </source>
</evidence>
<organism evidence="3 4">
    <name type="scientific">Trichuris trichiura</name>
    <name type="common">Whipworm</name>
    <name type="synonym">Trichocephalus trichiurus</name>
    <dbReference type="NCBI Taxonomy" id="36087"/>
    <lineage>
        <taxon>Eukaryota</taxon>
        <taxon>Metazoa</taxon>
        <taxon>Ecdysozoa</taxon>
        <taxon>Nematoda</taxon>
        <taxon>Enoplea</taxon>
        <taxon>Dorylaimia</taxon>
        <taxon>Trichinellida</taxon>
        <taxon>Trichuridae</taxon>
        <taxon>Trichuris</taxon>
    </lineage>
</organism>
<dbReference type="Pfam" id="PF00069">
    <property type="entry name" value="Pkinase"/>
    <property type="match status" value="4"/>
</dbReference>
<keyword evidence="1" id="KW-0547">Nucleotide-binding</keyword>
<reference evidence="3" key="2">
    <citation type="submission" date="2014-03" db="EMBL/GenBank/DDBJ databases">
        <title>The whipworm genome and dual-species transcriptomics of an intimate host-pathogen interaction.</title>
        <authorList>
            <person name="Foth B.J."/>
            <person name="Tsai I.J."/>
            <person name="Reid A.J."/>
            <person name="Bancroft A.J."/>
            <person name="Nichol S."/>
            <person name="Tracey A."/>
            <person name="Holroyd N."/>
            <person name="Cotton J.A."/>
            <person name="Stanley E.J."/>
            <person name="Zarowiecki M."/>
            <person name="Liu J.Z."/>
            <person name="Huckvale T."/>
            <person name="Cooper P.J."/>
            <person name="Grencis R.K."/>
            <person name="Berriman M."/>
        </authorList>
    </citation>
    <scope>NUCLEOTIDE SEQUENCE [LARGE SCALE GENOMIC DNA]</scope>
</reference>
<dbReference type="Gene3D" id="3.30.200.20">
    <property type="entry name" value="Phosphorylase Kinase, domain 1"/>
    <property type="match status" value="1"/>
</dbReference>
<evidence type="ECO:0000313" key="4">
    <source>
        <dbReference type="Proteomes" id="UP000030665"/>
    </source>
</evidence>
<accession>A0A077Z4R5</accession>
<dbReference type="InterPro" id="IPR000719">
    <property type="entry name" value="Prot_kinase_dom"/>
</dbReference>
<reference evidence="3" key="1">
    <citation type="submission" date="2014-01" db="EMBL/GenBank/DDBJ databases">
        <authorList>
            <person name="Aslett M."/>
        </authorList>
    </citation>
    <scope>NUCLEOTIDE SEQUENCE</scope>
</reference>
<dbReference type="InterPro" id="IPR011009">
    <property type="entry name" value="Kinase-like_dom_sf"/>
</dbReference>
<feature type="domain" description="Protein kinase" evidence="2">
    <location>
        <begin position="554"/>
        <end position="811"/>
    </location>
</feature>
<dbReference type="OrthoDB" id="2687620at2759"/>
<dbReference type="Gene3D" id="1.10.510.10">
    <property type="entry name" value="Transferase(Phosphotransferase) domain 1"/>
    <property type="match status" value="4"/>
</dbReference>